<keyword evidence="2" id="KW-1185">Reference proteome</keyword>
<gene>
    <name evidence="1" type="ORF">PVK06_047485</name>
</gene>
<sequence>MELFITPLYQKRRLQQDHLCPTFLSTKHREIGRGRDGDPWVPTDQAKRTTSIVGAEVYEEWLFGPFRPVVRTSSFHVEDTGSIPVRDRYSFPAAFS</sequence>
<evidence type="ECO:0000313" key="1">
    <source>
        <dbReference type="EMBL" id="KAK5771291.1"/>
    </source>
</evidence>
<organism evidence="1 2">
    <name type="scientific">Gossypium arboreum</name>
    <name type="common">Tree cotton</name>
    <name type="synonym">Gossypium nanking</name>
    <dbReference type="NCBI Taxonomy" id="29729"/>
    <lineage>
        <taxon>Eukaryota</taxon>
        <taxon>Viridiplantae</taxon>
        <taxon>Streptophyta</taxon>
        <taxon>Embryophyta</taxon>
        <taxon>Tracheophyta</taxon>
        <taxon>Spermatophyta</taxon>
        <taxon>Magnoliopsida</taxon>
        <taxon>eudicotyledons</taxon>
        <taxon>Gunneridae</taxon>
        <taxon>Pentapetalae</taxon>
        <taxon>rosids</taxon>
        <taxon>malvids</taxon>
        <taxon>Malvales</taxon>
        <taxon>Malvaceae</taxon>
        <taxon>Malvoideae</taxon>
        <taxon>Gossypium</taxon>
    </lineage>
</organism>
<name>A0ABR0MDF5_GOSAR</name>
<reference evidence="1 2" key="1">
    <citation type="submission" date="2023-03" db="EMBL/GenBank/DDBJ databases">
        <title>WGS of Gossypium arboreum.</title>
        <authorList>
            <person name="Yu D."/>
        </authorList>
    </citation>
    <scope>NUCLEOTIDE SEQUENCE [LARGE SCALE GENOMIC DNA]</scope>
    <source>
        <tissue evidence="1">Leaf</tissue>
    </source>
</reference>
<evidence type="ECO:0000313" key="2">
    <source>
        <dbReference type="Proteomes" id="UP001358586"/>
    </source>
</evidence>
<proteinExistence type="predicted"/>
<dbReference type="EMBL" id="JARKNE010000013">
    <property type="protein sequence ID" value="KAK5771291.1"/>
    <property type="molecule type" value="Genomic_DNA"/>
</dbReference>
<protein>
    <submittedName>
        <fullName evidence="1">Uncharacterized protein</fullName>
    </submittedName>
</protein>
<dbReference type="Proteomes" id="UP001358586">
    <property type="component" value="Chromosome 13"/>
</dbReference>
<comment type="caution">
    <text evidence="1">The sequence shown here is derived from an EMBL/GenBank/DDBJ whole genome shotgun (WGS) entry which is preliminary data.</text>
</comment>
<accession>A0ABR0MDF5</accession>